<dbReference type="Pfam" id="PF08281">
    <property type="entry name" value="Sigma70_r4_2"/>
    <property type="match status" value="1"/>
</dbReference>
<dbReference type="GO" id="GO:0006352">
    <property type="term" value="P:DNA-templated transcription initiation"/>
    <property type="evidence" value="ECO:0007669"/>
    <property type="project" value="InterPro"/>
</dbReference>
<dbReference type="GO" id="GO:0016987">
    <property type="term" value="F:sigma factor activity"/>
    <property type="evidence" value="ECO:0007669"/>
    <property type="project" value="InterPro"/>
</dbReference>
<comment type="caution">
    <text evidence="3">The sequence shown here is derived from an EMBL/GenBank/DDBJ whole genome shotgun (WGS) entry which is preliminary data.</text>
</comment>
<dbReference type="AlphaFoldDB" id="A0A645A5S2"/>
<dbReference type="InterPro" id="IPR036388">
    <property type="entry name" value="WH-like_DNA-bd_sf"/>
</dbReference>
<dbReference type="SUPFAM" id="SSF88659">
    <property type="entry name" value="Sigma3 and sigma4 domains of RNA polymerase sigma factors"/>
    <property type="match status" value="1"/>
</dbReference>
<reference evidence="3" key="1">
    <citation type="submission" date="2019-08" db="EMBL/GenBank/DDBJ databases">
        <authorList>
            <person name="Kucharzyk K."/>
            <person name="Murdoch R.W."/>
            <person name="Higgins S."/>
            <person name="Loffler F."/>
        </authorList>
    </citation>
    <scope>NUCLEOTIDE SEQUENCE</scope>
</reference>
<dbReference type="GO" id="GO:0003677">
    <property type="term" value="F:DNA binding"/>
    <property type="evidence" value="ECO:0007669"/>
    <property type="project" value="InterPro"/>
</dbReference>
<dbReference type="Gene3D" id="1.10.10.10">
    <property type="entry name" value="Winged helix-like DNA-binding domain superfamily/Winged helix DNA-binding domain"/>
    <property type="match status" value="1"/>
</dbReference>
<dbReference type="InterPro" id="IPR013324">
    <property type="entry name" value="RNA_pol_sigma_r3/r4-like"/>
</dbReference>
<dbReference type="InterPro" id="IPR046226">
    <property type="entry name" value="DUF6259"/>
</dbReference>
<organism evidence="3">
    <name type="scientific">bioreactor metagenome</name>
    <dbReference type="NCBI Taxonomy" id="1076179"/>
    <lineage>
        <taxon>unclassified sequences</taxon>
        <taxon>metagenomes</taxon>
        <taxon>ecological metagenomes</taxon>
    </lineage>
</organism>
<feature type="domain" description="DUF6259" evidence="2">
    <location>
        <begin position="1"/>
        <end position="129"/>
    </location>
</feature>
<evidence type="ECO:0000313" key="3">
    <source>
        <dbReference type="EMBL" id="MPM48520.1"/>
    </source>
</evidence>
<evidence type="ECO:0000259" key="1">
    <source>
        <dbReference type="Pfam" id="PF08281"/>
    </source>
</evidence>
<dbReference type="InterPro" id="IPR013249">
    <property type="entry name" value="RNA_pol_sigma70_r4_t2"/>
</dbReference>
<dbReference type="Pfam" id="PF19773">
    <property type="entry name" value="DUF6259"/>
    <property type="match status" value="1"/>
</dbReference>
<evidence type="ECO:0000259" key="2">
    <source>
        <dbReference type="Pfam" id="PF19773"/>
    </source>
</evidence>
<dbReference type="CDD" id="cd06171">
    <property type="entry name" value="Sigma70_r4"/>
    <property type="match status" value="1"/>
</dbReference>
<gene>
    <name evidence="3" type="ORF">SDC9_95245</name>
</gene>
<name>A0A645A5S2_9ZZZZ</name>
<feature type="domain" description="RNA polymerase sigma factor 70 region 4 type 2" evidence="1">
    <location>
        <begin position="191"/>
        <end position="242"/>
    </location>
</feature>
<dbReference type="EMBL" id="VSSQ01012135">
    <property type="protein sequence ID" value="MPM48520.1"/>
    <property type="molecule type" value="Genomic_DNA"/>
</dbReference>
<sequence>MCVGTEFWRDHYSSLCDSVVNIYQTNGVYMDQTCLNVMCYDESHGHDIGGGNYWVENSGKLINQIRSKDFGVKKPIFTGEGSSENWLPHLDAFLTLQASRERYAGVGNTETIPFFQAVFHQYGITFGSYSSLVTPPYDELWPKEYAPVNTEQPLDDIFNKQFLMEQARSFVWGMQPTIANYHSFLVSEKKEEILKCLNSISEVQKNLLVFKYDMGLSYKEIAEILDINENTVKTYLFRAREQFKKVWRDNFEK</sequence>
<dbReference type="InterPro" id="IPR014284">
    <property type="entry name" value="RNA_pol_sigma-70_dom"/>
</dbReference>
<proteinExistence type="predicted"/>
<dbReference type="NCBIfam" id="TIGR02937">
    <property type="entry name" value="sigma70-ECF"/>
    <property type="match status" value="1"/>
</dbReference>
<protein>
    <submittedName>
        <fullName evidence="3">Uncharacterized protein</fullName>
    </submittedName>
</protein>
<accession>A0A645A5S2</accession>